<dbReference type="Pfam" id="PF02146">
    <property type="entry name" value="SIR2"/>
    <property type="match status" value="1"/>
</dbReference>
<feature type="domain" description="Deacetylase sirtuin-type" evidence="7">
    <location>
        <begin position="26"/>
        <end position="303"/>
    </location>
</feature>
<dbReference type="HAMAP" id="MF_01967">
    <property type="entry name" value="Sirtuin_ClassII"/>
    <property type="match status" value="1"/>
</dbReference>
<gene>
    <name evidence="5" type="primary">cobB</name>
    <name evidence="8" type="ORF">SAMN04489727_5793</name>
</gene>
<dbReference type="NCBIfam" id="NF003738">
    <property type="entry name" value="PRK05333.1"/>
    <property type="match status" value="1"/>
</dbReference>
<feature type="binding site" evidence="5">
    <location>
        <begin position="271"/>
        <end position="273"/>
    </location>
    <ligand>
        <name>NAD(+)</name>
        <dbReference type="ChEBI" id="CHEBI:57540"/>
    </ligand>
</feature>
<dbReference type="InterPro" id="IPR050134">
    <property type="entry name" value="NAD-dep_sirtuin_deacylases"/>
</dbReference>
<keyword evidence="9" id="KW-1185">Reference proteome</keyword>
<feature type="binding site" evidence="5 6">
    <location>
        <position position="205"/>
    </location>
    <ligand>
        <name>Zn(2+)</name>
        <dbReference type="ChEBI" id="CHEBI:29105"/>
    </ligand>
</feature>
<dbReference type="GO" id="GO:0017136">
    <property type="term" value="F:histone deacetylase activity, NAD-dependent"/>
    <property type="evidence" value="ECO:0007669"/>
    <property type="project" value="TreeGrafter"/>
</dbReference>
<keyword evidence="5" id="KW-0963">Cytoplasm</keyword>
<comment type="subcellular location">
    <subcellularLocation>
        <location evidence="5">Cytoplasm</location>
    </subcellularLocation>
</comment>
<dbReference type="PROSITE" id="PS50305">
    <property type="entry name" value="SIRTUIN"/>
    <property type="match status" value="1"/>
</dbReference>
<evidence type="ECO:0000256" key="5">
    <source>
        <dbReference type="HAMAP-Rule" id="MF_01967"/>
    </source>
</evidence>
<dbReference type="SUPFAM" id="SSF52467">
    <property type="entry name" value="DHS-like NAD/FAD-binding domain"/>
    <property type="match status" value="1"/>
</dbReference>
<feature type="binding site" evidence="5">
    <location>
        <position position="289"/>
    </location>
    <ligand>
        <name>NAD(+)</name>
        <dbReference type="ChEBI" id="CHEBI:57540"/>
    </ligand>
</feature>
<organism evidence="8 9">
    <name type="scientific">Amycolatopsis tolypomycina</name>
    <dbReference type="NCBI Taxonomy" id="208445"/>
    <lineage>
        <taxon>Bacteria</taxon>
        <taxon>Bacillati</taxon>
        <taxon>Actinomycetota</taxon>
        <taxon>Actinomycetes</taxon>
        <taxon>Pseudonocardiales</taxon>
        <taxon>Pseudonocardiaceae</taxon>
        <taxon>Amycolatopsis</taxon>
    </lineage>
</organism>
<evidence type="ECO:0000313" key="8">
    <source>
        <dbReference type="EMBL" id="SEC96750.1"/>
    </source>
</evidence>
<dbReference type="InterPro" id="IPR026587">
    <property type="entry name" value="Sirtuin_class_II"/>
</dbReference>
<dbReference type="InterPro" id="IPR029035">
    <property type="entry name" value="DHS-like_NAD/FAD-binding_dom"/>
</dbReference>
<keyword evidence="4 5" id="KW-0520">NAD</keyword>
<comment type="function">
    <text evidence="5">NAD-dependent protein deacetylase which modulates the activities of several enzymes which are inactive in their acetylated form.</text>
</comment>
<evidence type="ECO:0000256" key="3">
    <source>
        <dbReference type="ARBA" id="ARBA00022833"/>
    </source>
</evidence>
<dbReference type="AlphaFoldDB" id="A0A1H4WUM4"/>
<feature type="binding site" evidence="5">
    <location>
        <begin position="245"/>
        <end position="247"/>
    </location>
    <ligand>
        <name>NAD(+)</name>
        <dbReference type="ChEBI" id="CHEBI:57540"/>
    </ligand>
</feature>
<keyword evidence="3 5" id="KW-0862">Zinc</keyword>
<dbReference type="STRING" id="208445.SAMN04489727_5793"/>
<feature type="binding site" evidence="5 6">
    <location>
        <position position="157"/>
    </location>
    <ligand>
        <name>Zn(2+)</name>
        <dbReference type="ChEBI" id="CHEBI:29105"/>
    </ligand>
</feature>
<dbReference type="Gene3D" id="3.40.50.1220">
    <property type="entry name" value="TPP-binding domain"/>
    <property type="match status" value="1"/>
</dbReference>
<feature type="binding site" evidence="5">
    <location>
        <begin position="128"/>
        <end position="131"/>
    </location>
    <ligand>
        <name>NAD(+)</name>
        <dbReference type="ChEBI" id="CHEBI:57540"/>
    </ligand>
</feature>
<dbReference type="PANTHER" id="PTHR11085">
    <property type="entry name" value="NAD-DEPENDENT PROTEIN DEACYLASE SIRTUIN-5, MITOCHONDRIAL-RELATED"/>
    <property type="match status" value="1"/>
</dbReference>
<dbReference type="EMBL" id="FNSO01000004">
    <property type="protein sequence ID" value="SEC96750.1"/>
    <property type="molecule type" value="Genomic_DNA"/>
</dbReference>
<proteinExistence type="inferred from homology"/>
<feature type="binding site" evidence="5">
    <location>
        <begin position="50"/>
        <end position="70"/>
    </location>
    <ligand>
        <name>NAD(+)</name>
        <dbReference type="ChEBI" id="CHEBI:57540"/>
    </ligand>
</feature>
<dbReference type="EC" id="2.3.1.286" evidence="5"/>
<comment type="similarity">
    <text evidence="5">Belongs to the sirtuin family. Class II subfamily.</text>
</comment>
<dbReference type="InterPro" id="IPR003000">
    <property type="entry name" value="Sirtuin"/>
</dbReference>
<evidence type="ECO:0000256" key="1">
    <source>
        <dbReference type="ARBA" id="ARBA00022679"/>
    </source>
</evidence>
<dbReference type="GO" id="GO:0008270">
    <property type="term" value="F:zinc ion binding"/>
    <property type="evidence" value="ECO:0007669"/>
    <property type="project" value="UniProtKB-UniRule"/>
</dbReference>
<dbReference type="PANTHER" id="PTHR11085:SF10">
    <property type="entry name" value="NAD-DEPENDENT PROTEIN DEACYLASE SIRTUIN-5, MITOCHONDRIAL-RELATED"/>
    <property type="match status" value="1"/>
</dbReference>
<dbReference type="InterPro" id="IPR026590">
    <property type="entry name" value="Ssirtuin_cat_dom"/>
</dbReference>
<comment type="catalytic activity">
    <reaction evidence="5">
        <text>N(6)-acetyl-L-lysyl-[protein] + NAD(+) + H2O = 2''-O-acetyl-ADP-D-ribose + nicotinamide + L-lysyl-[protein]</text>
        <dbReference type="Rhea" id="RHEA:43636"/>
        <dbReference type="Rhea" id="RHEA-COMP:9752"/>
        <dbReference type="Rhea" id="RHEA-COMP:10731"/>
        <dbReference type="ChEBI" id="CHEBI:15377"/>
        <dbReference type="ChEBI" id="CHEBI:17154"/>
        <dbReference type="ChEBI" id="CHEBI:29969"/>
        <dbReference type="ChEBI" id="CHEBI:57540"/>
        <dbReference type="ChEBI" id="CHEBI:61930"/>
        <dbReference type="ChEBI" id="CHEBI:83767"/>
        <dbReference type="EC" id="2.3.1.286"/>
    </reaction>
</comment>
<dbReference type="Proteomes" id="UP000199622">
    <property type="component" value="Unassembled WGS sequence"/>
</dbReference>
<evidence type="ECO:0000313" key="9">
    <source>
        <dbReference type="Proteomes" id="UP000199622"/>
    </source>
</evidence>
<keyword evidence="2 5" id="KW-0479">Metal-binding</keyword>
<accession>A0A1H4WUM4</accession>
<reference evidence="9" key="1">
    <citation type="submission" date="2016-10" db="EMBL/GenBank/DDBJ databases">
        <authorList>
            <person name="Varghese N."/>
            <person name="Submissions S."/>
        </authorList>
    </citation>
    <scope>NUCLEOTIDE SEQUENCE [LARGE SCALE GENOMIC DNA]</scope>
    <source>
        <strain evidence="9">DSM 44544</strain>
    </source>
</reference>
<evidence type="ECO:0000256" key="2">
    <source>
        <dbReference type="ARBA" id="ARBA00022723"/>
    </source>
</evidence>
<name>A0A1H4WUM4_9PSEU</name>
<sequence>MTPSAPRTLAWVRTRPTLSWTSTEAPLPRTADLDELTRVVARGGVAVLSGAGLSTESGIPDYRGESGSLRRHTPMTYDEFVTSAEGRQRYWARSHLGWRTIARADPNDGHRAVTALREGGYVDGVITQNVDGLHQAAGTADAVELHGSLDRVVCLDCRRTSPRAELDRRLRAANPGFTGAATRINPDGDVELPADVVRRFRPVACEACAGVLKPDVVFFGENVPRPRVEQCYRLVDEAAALLVLGSSLTVMSGLRFVRHAANAGKPVVIVNRGETRGDRYAAVRVDRPLGPALTELVGRLGTASPT</sequence>
<comment type="cofactor">
    <cofactor evidence="5">
        <name>Zn(2+)</name>
        <dbReference type="ChEBI" id="CHEBI:29105"/>
    </cofactor>
    <text evidence="5">Binds 1 zinc ion per subunit.</text>
</comment>
<dbReference type="GO" id="GO:0005737">
    <property type="term" value="C:cytoplasm"/>
    <property type="evidence" value="ECO:0007669"/>
    <property type="project" value="UniProtKB-SubCell"/>
</dbReference>
<evidence type="ECO:0000259" key="7">
    <source>
        <dbReference type="PROSITE" id="PS50305"/>
    </source>
</evidence>
<feature type="binding site" evidence="5 6">
    <location>
        <position position="154"/>
    </location>
    <ligand>
        <name>Zn(2+)</name>
        <dbReference type="ChEBI" id="CHEBI:29105"/>
    </ligand>
</feature>
<evidence type="ECO:0000256" key="4">
    <source>
        <dbReference type="ARBA" id="ARBA00023027"/>
    </source>
</evidence>
<keyword evidence="1 5" id="KW-0808">Transferase</keyword>
<protein>
    <recommendedName>
        <fullName evidence="5">NAD-dependent protein deacetylase</fullName>
        <ecNumber evidence="5">2.3.1.286</ecNumber>
    </recommendedName>
    <alternativeName>
        <fullName evidence="5">Regulatory protein SIR2 homolog</fullName>
    </alternativeName>
</protein>
<dbReference type="InterPro" id="IPR026591">
    <property type="entry name" value="Sirtuin_cat_small_dom_sf"/>
</dbReference>
<evidence type="ECO:0000256" key="6">
    <source>
        <dbReference type="PROSITE-ProRule" id="PRU00236"/>
    </source>
</evidence>
<feature type="active site" description="Proton acceptor" evidence="5 6">
    <location>
        <position position="146"/>
    </location>
</feature>
<feature type="binding site" evidence="5 6">
    <location>
        <position position="208"/>
    </location>
    <ligand>
        <name>Zn(2+)</name>
        <dbReference type="ChEBI" id="CHEBI:29105"/>
    </ligand>
</feature>
<dbReference type="GO" id="GO:0070403">
    <property type="term" value="F:NAD+ binding"/>
    <property type="evidence" value="ECO:0007669"/>
    <property type="project" value="UniProtKB-UniRule"/>
</dbReference>
<dbReference type="Gene3D" id="3.30.1600.10">
    <property type="entry name" value="SIR2/SIRT2 'Small Domain"/>
    <property type="match status" value="1"/>
</dbReference>